<dbReference type="Gene3D" id="3.30.428.10">
    <property type="entry name" value="HIT-like"/>
    <property type="match status" value="1"/>
</dbReference>
<dbReference type="InterPro" id="IPR036265">
    <property type="entry name" value="HIT-like_sf"/>
</dbReference>
<feature type="domain" description="HIT" evidence="1">
    <location>
        <begin position="5"/>
        <end position="113"/>
    </location>
</feature>
<dbReference type="InterPro" id="IPR011146">
    <property type="entry name" value="HIT-like"/>
</dbReference>
<proteinExistence type="predicted"/>
<dbReference type="EMBL" id="CAEZWW010000011">
    <property type="protein sequence ID" value="CAB4663020.1"/>
    <property type="molecule type" value="Genomic_DNA"/>
</dbReference>
<protein>
    <submittedName>
        <fullName evidence="2">Unannotated protein</fullName>
    </submittedName>
</protein>
<evidence type="ECO:0000313" key="2">
    <source>
        <dbReference type="EMBL" id="CAB4663020.1"/>
    </source>
</evidence>
<evidence type="ECO:0000259" key="1">
    <source>
        <dbReference type="PROSITE" id="PS51084"/>
    </source>
</evidence>
<accession>A0A6J6LMA2</accession>
<gene>
    <name evidence="2" type="ORF">UFOPK2310_00183</name>
</gene>
<sequence>MSECLFCRIVAREIPAAEVMRTSEVVAFSDISPQAPTHLLVVPTTHYDDALAMSSDDPALAGRLLRAAGEVANSAGLDAGYRIVFNTGEDGGQSVHHVHAHVLGGRAMSWPPG</sequence>
<dbReference type="GO" id="GO:0003824">
    <property type="term" value="F:catalytic activity"/>
    <property type="evidence" value="ECO:0007669"/>
    <property type="project" value="InterPro"/>
</dbReference>
<dbReference type="SUPFAM" id="SSF54197">
    <property type="entry name" value="HIT-like"/>
    <property type="match status" value="1"/>
</dbReference>
<organism evidence="2">
    <name type="scientific">freshwater metagenome</name>
    <dbReference type="NCBI Taxonomy" id="449393"/>
    <lineage>
        <taxon>unclassified sequences</taxon>
        <taxon>metagenomes</taxon>
        <taxon>ecological metagenomes</taxon>
    </lineage>
</organism>
<dbReference type="InterPro" id="IPR001310">
    <property type="entry name" value="Histidine_triad_HIT"/>
</dbReference>
<dbReference type="AlphaFoldDB" id="A0A6J6LMA2"/>
<dbReference type="Pfam" id="PF01230">
    <property type="entry name" value="HIT"/>
    <property type="match status" value="1"/>
</dbReference>
<name>A0A6J6LMA2_9ZZZZ</name>
<dbReference type="PROSITE" id="PS51084">
    <property type="entry name" value="HIT_2"/>
    <property type="match status" value="1"/>
</dbReference>
<dbReference type="CDD" id="cd01276">
    <property type="entry name" value="PKCI_related"/>
    <property type="match status" value="1"/>
</dbReference>
<dbReference type="PRINTS" id="PR00332">
    <property type="entry name" value="HISTRIAD"/>
</dbReference>
<reference evidence="2" key="1">
    <citation type="submission" date="2020-05" db="EMBL/GenBank/DDBJ databases">
        <authorList>
            <person name="Chiriac C."/>
            <person name="Salcher M."/>
            <person name="Ghai R."/>
            <person name="Kavagutti S V."/>
        </authorList>
    </citation>
    <scope>NUCLEOTIDE SEQUENCE</scope>
</reference>
<dbReference type="PANTHER" id="PTHR23089">
    <property type="entry name" value="HISTIDINE TRIAD HIT PROTEIN"/>
    <property type="match status" value="1"/>
</dbReference>